<protein>
    <submittedName>
        <fullName evidence="2">Lysophospholipid acyltransferase family protein</fullName>
    </submittedName>
</protein>
<reference evidence="2 3" key="1">
    <citation type="journal article" date="2023" name="ISME J.">
        <title>Cultivation and genomic characterization of novel and ubiquitous marine nitrite-oxidizing bacteria from the Nitrospirales.</title>
        <authorList>
            <person name="Mueller A.J."/>
            <person name="Daebeler A."/>
            <person name="Herbold C.W."/>
            <person name="Kirkegaard R.H."/>
            <person name="Daims H."/>
        </authorList>
    </citation>
    <scope>NUCLEOTIDE SEQUENCE [LARGE SCALE GENOMIC DNA]</scope>
    <source>
        <strain evidence="2 3">EB</strain>
    </source>
</reference>
<dbReference type="CDD" id="cd07983">
    <property type="entry name" value="LPLAT_DUF374-like"/>
    <property type="match status" value="1"/>
</dbReference>
<dbReference type="Proteomes" id="UP001250932">
    <property type="component" value="Unassembled WGS sequence"/>
</dbReference>
<dbReference type="EMBL" id="JAQOUE010000001">
    <property type="protein sequence ID" value="MDT7041815.1"/>
    <property type="molecule type" value="Genomic_DNA"/>
</dbReference>
<feature type="domain" description="DUF374" evidence="1">
    <location>
        <begin position="64"/>
        <end position="129"/>
    </location>
</feature>
<evidence type="ECO:0000313" key="3">
    <source>
        <dbReference type="Proteomes" id="UP001250932"/>
    </source>
</evidence>
<organism evidence="2 3">
    <name type="scientific">Candidatus Nitronereus thalassa</name>
    <dbReference type="NCBI Taxonomy" id="3020898"/>
    <lineage>
        <taxon>Bacteria</taxon>
        <taxon>Pseudomonadati</taxon>
        <taxon>Nitrospirota</taxon>
        <taxon>Nitrospiria</taxon>
        <taxon>Nitrospirales</taxon>
        <taxon>Nitrospiraceae</taxon>
        <taxon>Candidatus Nitronereus</taxon>
    </lineage>
</organism>
<dbReference type="GO" id="GO:0016746">
    <property type="term" value="F:acyltransferase activity"/>
    <property type="evidence" value="ECO:0007669"/>
    <property type="project" value="UniProtKB-KW"/>
</dbReference>
<dbReference type="RefSeq" id="WP_313832163.1">
    <property type="nucleotide sequence ID" value="NZ_JAQOUE010000001.1"/>
</dbReference>
<keyword evidence="2" id="KW-0808">Transferase</keyword>
<name>A0ABU3K5Y5_9BACT</name>
<gene>
    <name evidence="2" type="ORF">PPG34_05590</name>
</gene>
<sequence length="184" mass="20155">MDVNPWITKTVIPRVGYWLIRGLGKTMRWSVKGSEFVDQLYGEGKRVIIAFWHGQQLMMPLAYRGNVAQILISQHRDGELICGIMKQFGFGAVRGSTTRGGSVALRQLIRLGKSGADLVVTPDGPKGPRHVVQKGVIQLAQATGLPIVPLTFACSKKKSFRVGINSCCLFLFPEGVLFGERLSG</sequence>
<proteinExistence type="predicted"/>
<accession>A0ABU3K5Y5</accession>
<comment type="caution">
    <text evidence="2">The sequence shown here is derived from an EMBL/GenBank/DDBJ whole genome shotgun (WGS) entry which is preliminary data.</text>
</comment>
<keyword evidence="2" id="KW-0012">Acyltransferase</keyword>
<keyword evidence="3" id="KW-1185">Reference proteome</keyword>
<dbReference type="InterPro" id="IPR007172">
    <property type="entry name" value="DUF374"/>
</dbReference>
<evidence type="ECO:0000313" key="2">
    <source>
        <dbReference type="EMBL" id="MDT7041815.1"/>
    </source>
</evidence>
<dbReference type="Pfam" id="PF04028">
    <property type="entry name" value="DUF374"/>
    <property type="match status" value="1"/>
</dbReference>
<evidence type="ECO:0000259" key="1">
    <source>
        <dbReference type="Pfam" id="PF04028"/>
    </source>
</evidence>